<proteinExistence type="predicted"/>
<keyword evidence="6" id="KW-1185">Reference proteome</keyword>
<dbReference type="SUPFAM" id="SSF52777">
    <property type="entry name" value="CoA-dependent acyltransferases"/>
    <property type="match status" value="1"/>
</dbReference>
<evidence type="ECO:0008006" key="7">
    <source>
        <dbReference type="Google" id="ProtNLM"/>
    </source>
</evidence>
<evidence type="ECO:0000256" key="2">
    <source>
        <dbReference type="ARBA" id="ARBA00022679"/>
    </source>
</evidence>
<evidence type="ECO:0000256" key="1">
    <source>
        <dbReference type="ARBA" id="ARBA00022448"/>
    </source>
</evidence>
<dbReference type="VEuPathDB" id="FungiDB:TRICI_004032"/>
<dbReference type="InterPro" id="IPR020003">
    <property type="entry name" value="ATPase_a/bsu_AS"/>
</dbReference>
<dbReference type="GO" id="GO:0005524">
    <property type="term" value="F:ATP binding"/>
    <property type="evidence" value="ECO:0007669"/>
    <property type="project" value="InterPro"/>
</dbReference>
<dbReference type="OrthoDB" id="444127at2759"/>
<keyword evidence="1" id="KW-0813">Transport</keyword>
<sequence length="492" mass="54687">MGQVEVIERHVLTCADEDKIAALESPYKFGALEDLVFPFVPVENVFVYPQSADQELVSVDRLKQALSSVLNYYPHLTGRLQFDEQTKSPEINRLDTGCELHVAKCSARINDLVSHKSGRLLVTDLPGSGADLTPPFDPSLEGVCRDPILAVQHTRFACGGVTLGVRTHHIAADACSIFQFSRDLAEMYRNIATGAHETTLSNPPVIRSYLQGSVSALSEEERSKALQYNPPGLYVDDTPPIEIPEESAESTKPSVVGHVLRFTSDELKEIKQTATDPEGNNWVSTFEALSAYLAQKVYQARVELLESEGKIASEHLSSGVFSALNVRDLDRLNLPPAYFPNAFYAVNTAIPHETYTNGPLWKVAKAIHTAIRSIDQDTIKQTVDWVAAQPDKSRIRFKNFTLAEGNTTLTQWSRYNMYIDMYFDHDRNGTPIHPILSTPPFTVTTRIEGLAIFIATEKQLSKTEYPPSLDVLLSLSNPLWNTSSLKHIADKL</sequence>
<dbReference type="AlphaFoldDB" id="A0A642V1H5"/>
<dbReference type="PANTHER" id="PTHR31642">
    <property type="entry name" value="TRICHOTHECENE 3-O-ACETYLTRANSFERASE"/>
    <property type="match status" value="1"/>
</dbReference>
<keyword evidence="4" id="KW-0012">Acyltransferase</keyword>
<dbReference type="GO" id="GO:0016747">
    <property type="term" value="F:acyltransferase activity, transferring groups other than amino-acyl groups"/>
    <property type="evidence" value="ECO:0007669"/>
    <property type="project" value="TreeGrafter"/>
</dbReference>
<dbReference type="Pfam" id="PF02458">
    <property type="entry name" value="Transferase"/>
    <property type="match status" value="1"/>
</dbReference>
<keyword evidence="2" id="KW-0808">Transferase</keyword>
<keyword evidence="3" id="KW-0406">Ion transport</keyword>
<comment type="caution">
    <text evidence="5">The sequence shown here is derived from an EMBL/GenBank/DDBJ whole genome shotgun (WGS) entry which is preliminary data.</text>
</comment>
<organism evidence="5 6">
    <name type="scientific">Trichomonascus ciferrii</name>
    <dbReference type="NCBI Taxonomy" id="44093"/>
    <lineage>
        <taxon>Eukaryota</taxon>
        <taxon>Fungi</taxon>
        <taxon>Dikarya</taxon>
        <taxon>Ascomycota</taxon>
        <taxon>Saccharomycotina</taxon>
        <taxon>Dipodascomycetes</taxon>
        <taxon>Dipodascales</taxon>
        <taxon>Trichomonascaceae</taxon>
        <taxon>Trichomonascus</taxon>
        <taxon>Trichomonascus ciferrii complex</taxon>
    </lineage>
</organism>
<evidence type="ECO:0000256" key="4">
    <source>
        <dbReference type="ARBA" id="ARBA00023315"/>
    </source>
</evidence>
<reference evidence="5" key="1">
    <citation type="journal article" date="2019" name="G3 (Bethesda)">
        <title>Genome Assemblies of Two Rare Opportunistic Yeast Pathogens: Diutina rugosa (syn. Candida rugosa) and Trichomonascus ciferrii (syn. Candida ciferrii).</title>
        <authorList>
            <person name="Mixao V."/>
            <person name="Saus E."/>
            <person name="Hansen A.P."/>
            <person name="Lass-Florl C."/>
            <person name="Gabaldon T."/>
        </authorList>
    </citation>
    <scope>NUCLEOTIDE SEQUENCE</scope>
    <source>
        <strain evidence="5">CBS 4856</strain>
    </source>
</reference>
<accession>A0A642V1H5</accession>
<dbReference type="PROSITE" id="PS00152">
    <property type="entry name" value="ATPASE_ALPHA_BETA"/>
    <property type="match status" value="1"/>
</dbReference>
<evidence type="ECO:0000313" key="5">
    <source>
        <dbReference type="EMBL" id="KAA8910844.1"/>
    </source>
</evidence>
<name>A0A642V1H5_9ASCO</name>
<evidence type="ECO:0000256" key="3">
    <source>
        <dbReference type="ARBA" id="ARBA00023065"/>
    </source>
</evidence>
<dbReference type="InterPro" id="IPR050317">
    <property type="entry name" value="Plant_Fungal_Acyltransferase"/>
</dbReference>
<dbReference type="InterPro" id="IPR023213">
    <property type="entry name" value="CAT-like_dom_sf"/>
</dbReference>
<protein>
    <recommendedName>
        <fullName evidence="7">Transferase</fullName>
    </recommendedName>
</protein>
<evidence type="ECO:0000313" key="6">
    <source>
        <dbReference type="Proteomes" id="UP000761534"/>
    </source>
</evidence>
<dbReference type="Gene3D" id="3.30.559.10">
    <property type="entry name" value="Chloramphenicol acetyltransferase-like domain"/>
    <property type="match status" value="2"/>
</dbReference>
<gene>
    <name evidence="5" type="ORF">TRICI_004032</name>
</gene>
<dbReference type="Proteomes" id="UP000761534">
    <property type="component" value="Unassembled WGS sequence"/>
</dbReference>
<dbReference type="EMBL" id="SWFS01000300">
    <property type="protein sequence ID" value="KAA8910844.1"/>
    <property type="molecule type" value="Genomic_DNA"/>
</dbReference>
<dbReference type="PANTHER" id="PTHR31642:SF11">
    <property type="entry name" value="SHIKIMATE O-HYDROXYCINNAMOYLTRANSFERASE"/>
    <property type="match status" value="1"/>
</dbReference>